<dbReference type="AlphaFoldDB" id="A0A6L6XSL5"/>
<dbReference type="Gene3D" id="3.30.70.2390">
    <property type="match status" value="1"/>
</dbReference>
<dbReference type="Pfam" id="PF13399">
    <property type="entry name" value="LytR_C"/>
    <property type="match status" value="1"/>
</dbReference>
<evidence type="ECO:0000313" key="3">
    <source>
        <dbReference type="Proteomes" id="UP000473525"/>
    </source>
</evidence>
<dbReference type="EMBL" id="WSEK01000004">
    <property type="protein sequence ID" value="MVQ50199.1"/>
    <property type="molecule type" value="Genomic_DNA"/>
</dbReference>
<dbReference type="Proteomes" id="UP000473525">
    <property type="component" value="Unassembled WGS sequence"/>
</dbReference>
<protein>
    <submittedName>
        <fullName evidence="2">LytR family transcriptional regulator</fullName>
    </submittedName>
</protein>
<dbReference type="RefSeq" id="WP_157343147.1">
    <property type="nucleotide sequence ID" value="NZ_WSEK01000004.1"/>
</dbReference>
<sequence>MPETVRTTITLVVLAVLVALAAVWGWNAATDSLPAKVDRPVCVDTEVEAGDRLYPQQVTVSVYNASDRSGLAGRTMRDLEDAGFAEGRTGDAARTKVGEVAIWSTEPAGPAVRLVASYLGDVDIERREGLGPGVTVVVGKDFGRPGEGERYVEVAEAATVCGPAVD</sequence>
<comment type="caution">
    <text evidence="2">The sequence shown here is derived from an EMBL/GenBank/DDBJ whole genome shotgun (WGS) entry which is preliminary data.</text>
</comment>
<feature type="domain" description="LytR/CpsA/Psr regulator C-terminal" evidence="1">
    <location>
        <begin position="57"/>
        <end position="142"/>
    </location>
</feature>
<keyword evidence="3" id="KW-1185">Reference proteome</keyword>
<name>A0A6L6XSL5_9ACTN</name>
<gene>
    <name evidence="2" type="ORF">GON03_13500</name>
</gene>
<evidence type="ECO:0000259" key="1">
    <source>
        <dbReference type="Pfam" id="PF13399"/>
    </source>
</evidence>
<accession>A0A6L6XSL5</accession>
<evidence type="ECO:0000313" key="2">
    <source>
        <dbReference type="EMBL" id="MVQ50199.1"/>
    </source>
</evidence>
<dbReference type="InterPro" id="IPR027381">
    <property type="entry name" value="LytR/CpsA/Psr_C"/>
</dbReference>
<reference evidence="2 3" key="1">
    <citation type="submission" date="2019-12" db="EMBL/GenBank/DDBJ databases">
        <authorList>
            <person name="Huq M.A."/>
        </authorList>
    </citation>
    <scope>NUCLEOTIDE SEQUENCE [LARGE SCALE GENOMIC DNA]</scope>
    <source>
        <strain evidence="2 3">MAH-18</strain>
    </source>
</reference>
<proteinExistence type="predicted"/>
<organism evidence="2 3">
    <name type="scientific">Nocardioides agri</name>
    <dbReference type="NCBI Taxonomy" id="2682843"/>
    <lineage>
        <taxon>Bacteria</taxon>
        <taxon>Bacillati</taxon>
        <taxon>Actinomycetota</taxon>
        <taxon>Actinomycetes</taxon>
        <taxon>Propionibacteriales</taxon>
        <taxon>Nocardioidaceae</taxon>
        <taxon>Nocardioides</taxon>
    </lineage>
</organism>